<feature type="compositionally biased region" description="Polar residues" evidence="1">
    <location>
        <begin position="36"/>
        <end position="57"/>
    </location>
</feature>
<dbReference type="AlphaFoldDB" id="A0A9W8UJM6"/>
<dbReference type="Proteomes" id="UP001144673">
    <property type="component" value="Chromosome 3"/>
</dbReference>
<dbReference type="RefSeq" id="XP_056051090.1">
    <property type="nucleotide sequence ID" value="XM_056194119.1"/>
</dbReference>
<name>A0A9W8UJM6_AKAMU</name>
<dbReference type="GeneID" id="80889790"/>
<accession>A0A9W8UJM6</accession>
<gene>
    <name evidence="2" type="ORF">LMH87_002631</name>
</gene>
<feature type="region of interest" description="Disordered" evidence="1">
    <location>
        <begin position="36"/>
        <end position="111"/>
    </location>
</feature>
<organism evidence="2 3">
    <name type="scientific">Akanthomyces muscarius</name>
    <name type="common">Entomopathogenic fungus</name>
    <name type="synonym">Lecanicillium muscarium</name>
    <dbReference type="NCBI Taxonomy" id="2231603"/>
    <lineage>
        <taxon>Eukaryota</taxon>
        <taxon>Fungi</taxon>
        <taxon>Dikarya</taxon>
        <taxon>Ascomycota</taxon>
        <taxon>Pezizomycotina</taxon>
        <taxon>Sordariomycetes</taxon>
        <taxon>Hypocreomycetidae</taxon>
        <taxon>Hypocreales</taxon>
        <taxon>Cordycipitaceae</taxon>
        <taxon>Akanthomyces</taxon>
    </lineage>
</organism>
<evidence type="ECO:0000313" key="3">
    <source>
        <dbReference type="Proteomes" id="UP001144673"/>
    </source>
</evidence>
<dbReference type="EMBL" id="JAJHUN010000010">
    <property type="protein sequence ID" value="KAJ4148149.1"/>
    <property type="molecule type" value="Genomic_DNA"/>
</dbReference>
<reference evidence="2" key="1">
    <citation type="journal article" date="2023" name="Access Microbiol">
        <title>De-novo genome assembly for Akanthomyces muscarius, a biocontrol agent of insect agricultural pests.</title>
        <authorList>
            <person name="Erdos Z."/>
            <person name="Studholme D.J."/>
            <person name="Raymond B."/>
            <person name="Sharma M."/>
        </authorList>
    </citation>
    <scope>NUCLEOTIDE SEQUENCE</scope>
    <source>
        <strain evidence="2">Ve6</strain>
    </source>
</reference>
<keyword evidence="3" id="KW-1185">Reference proteome</keyword>
<feature type="region of interest" description="Disordered" evidence="1">
    <location>
        <begin position="1"/>
        <end position="23"/>
    </location>
</feature>
<sequence length="190" mass="19693">MPYDRYGSDGLQVSREPDSYPEIVHKPSQAFHPASYNVQSQDFTAKETPTSVRNLRQPTICGITSGGSSTSVAQASPSSTSSETASSHSTSSAAPGSPSPTIVHSSDCPTSNGTSYNSMSFASGNNGPIPDGAENGLKFVKVCGTSLRSGSNIAQGVVATLDECIDLCASYNFWSGTTNCTSASYNSIII</sequence>
<protein>
    <submittedName>
        <fullName evidence="2">Uncharacterized protein</fullName>
    </submittedName>
</protein>
<comment type="caution">
    <text evidence="2">The sequence shown here is derived from an EMBL/GenBank/DDBJ whole genome shotgun (WGS) entry which is preliminary data.</text>
</comment>
<evidence type="ECO:0000313" key="2">
    <source>
        <dbReference type="EMBL" id="KAJ4148149.1"/>
    </source>
</evidence>
<feature type="compositionally biased region" description="Polar residues" evidence="1">
    <location>
        <begin position="102"/>
        <end position="111"/>
    </location>
</feature>
<feature type="compositionally biased region" description="Low complexity" evidence="1">
    <location>
        <begin position="59"/>
        <end position="101"/>
    </location>
</feature>
<dbReference type="KEGG" id="amus:LMH87_002631"/>
<evidence type="ECO:0000256" key="1">
    <source>
        <dbReference type="SAM" id="MobiDB-lite"/>
    </source>
</evidence>
<proteinExistence type="predicted"/>